<dbReference type="SUPFAM" id="SSF53850">
    <property type="entry name" value="Periplasmic binding protein-like II"/>
    <property type="match status" value="1"/>
</dbReference>
<reference evidence="1 2" key="1">
    <citation type="submission" date="2015-03" db="EMBL/GenBank/DDBJ databases">
        <authorList>
            <person name="Krishnan R."/>
            <person name="Midha S."/>
            <person name="Patil P.B."/>
            <person name="Rameshkumar N."/>
        </authorList>
    </citation>
    <scope>NUCLEOTIDE SEQUENCE [LARGE SCALE GENOMIC DNA]</scope>
    <source>
        <strain evidence="1 2">L1E11</strain>
    </source>
</reference>
<organism evidence="1 2">
    <name type="scientific">Pokkaliibacter plantistimulans</name>
    <dbReference type="NCBI Taxonomy" id="1635171"/>
    <lineage>
        <taxon>Bacteria</taxon>
        <taxon>Pseudomonadati</taxon>
        <taxon>Pseudomonadota</taxon>
        <taxon>Gammaproteobacteria</taxon>
        <taxon>Oceanospirillales</taxon>
        <taxon>Balneatrichaceae</taxon>
        <taxon>Pokkaliibacter</taxon>
    </lineage>
</organism>
<dbReference type="Proteomes" id="UP000248090">
    <property type="component" value="Unassembled WGS sequence"/>
</dbReference>
<evidence type="ECO:0000313" key="1">
    <source>
        <dbReference type="EMBL" id="PXF31536.1"/>
    </source>
</evidence>
<sequence>MLIIVGKDTQANELHVLTTDEMQKAVAPLTQQFAPDTQRQVSYSTLQATPIEQQLDSIKEADIVLGLTPAQLEALAQSGIIAGNSILPLTRGQLAYWQPSSHRPGKRDLYKAASLSMPLPDKDPYGDAAKQVLTLFNLWPFPRRVFQSFAADGAFTLVASGSTSGGLVSLAALKTRRTDPRTFWVVPETLYSPIILAGAQTVGTSQPALASAFLSWLNSDSIQQQLKNVGYLPVR</sequence>
<name>A0ABX5M1T4_9GAMM</name>
<dbReference type="Pfam" id="PF13531">
    <property type="entry name" value="SBP_bac_11"/>
    <property type="match status" value="1"/>
</dbReference>
<dbReference type="InterPro" id="IPR050682">
    <property type="entry name" value="ModA/WtpA"/>
</dbReference>
<gene>
    <name evidence="1" type="ORF">WH50_09540</name>
</gene>
<comment type="caution">
    <text evidence="1">The sequence shown here is derived from an EMBL/GenBank/DDBJ whole genome shotgun (WGS) entry which is preliminary data.</text>
</comment>
<proteinExistence type="predicted"/>
<protein>
    <recommendedName>
        <fullName evidence="3">Molybdate ABC transporter substrate-binding protein</fullName>
    </recommendedName>
</protein>
<dbReference type="EMBL" id="LAPT01000040">
    <property type="protein sequence ID" value="PXF31536.1"/>
    <property type="molecule type" value="Genomic_DNA"/>
</dbReference>
<evidence type="ECO:0008006" key="3">
    <source>
        <dbReference type="Google" id="ProtNLM"/>
    </source>
</evidence>
<dbReference type="PANTHER" id="PTHR30632:SF14">
    <property type="entry name" value="TUNGSTATE_MOLYBDATE_CHROMATE-BINDING PROTEIN MODA"/>
    <property type="match status" value="1"/>
</dbReference>
<dbReference type="PANTHER" id="PTHR30632">
    <property type="entry name" value="MOLYBDATE-BINDING PERIPLASMIC PROTEIN"/>
    <property type="match status" value="1"/>
</dbReference>
<keyword evidence="2" id="KW-1185">Reference proteome</keyword>
<accession>A0ABX5M1T4</accession>
<dbReference type="Gene3D" id="3.40.190.10">
    <property type="entry name" value="Periplasmic binding protein-like II"/>
    <property type="match status" value="2"/>
</dbReference>
<evidence type="ECO:0000313" key="2">
    <source>
        <dbReference type="Proteomes" id="UP000248090"/>
    </source>
</evidence>